<evidence type="ECO:0000256" key="6">
    <source>
        <dbReference type="ARBA" id="ARBA00022692"/>
    </source>
</evidence>
<evidence type="ECO:0000313" key="13">
    <source>
        <dbReference type="Proteomes" id="UP000325161"/>
    </source>
</evidence>
<dbReference type="Gene3D" id="3.30.1150.10">
    <property type="match status" value="1"/>
</dbReference>
<dbReference type="Proteomes" id="UP000325161">
    <property type="component" value="Chromosome"/>
</dbReference>
<keyword evidence="4" id="KW-1003">Cell membrane</keyword>
<dbReference type="OrthoDB" id="9803361at2"/>
<keyword evidence="3" id="KW-0813">Transport</keyword>
<dbReference type="InterPro" id="IPR051045">
    <property type="entry name" value="TonB-dependent_transducer"/>
</dbReference>
<dbReference type="GO" id="GO:0015031">
    <property type="term" value="P:protein transport"/>
    <property type="evidence" value="ECO:0007669"/>
    <property type="project" value="UniProtKB-KW"/>
</dbReference>
<evidence type="ECO:0000256" key="10">
    <source>
        <dbReference type="SAM" id="MobiDB-lite"/>
    </source>
</evidence>
<evidence type="ECO:0000256" key="5">
    <source>
        <dbReference type="ARBA" id="ARBA00022519"/>
    </source>
</evidence>
<evidence type="ECO:0000256" key="2">
    <source>
        <dbReference type="ARBA" id="ARBA00006555"/>
    </source>
</evidence>
<reference evidence="12 13" key="1">
    <citation type="submission" date="2019-08" db="EMBL/GenBank/DDBJ databases">
        <title>Amphibian skin-associated Pigmentiphaga: genome sequence and occurrence across geography and hosts.</title>
        <authorList>
            <person name="Bletz M.C."/>
            <person name="Bunk B."/>
            <person name="Sproeer C."/>
            <person name="Biwer P."/>
            <person name="Reiter S."/>
            <person name="Rabemananjara F.C.E."/>
            <person name="Schulz S."/>
            <person name="Overmann J."/>
            <person name="Vences M."/>
        </authorList>
    </citation>
    <scope>NUCLEOTIDE SEQUENCE [LARGE SCALE GENOMIC DNA]</scope>
    <source>
        <strain evidence="12 13">Mada1488</strain>
    </source>
</reference>
<accession>A0A5C0ASQ8</accession>
<dbReference type="PANTHER" id="PTHR33446">
    <property type="entry name" value="PROTEIN TONB-RELATED"/>
    <property type="match status" value="1"/>
</dbReference>
<keyword evidence="13" id="KW-1185">Reference proteome</keyword>
<dbReference type="AlphaFoldDB" id="A0A5C0ASQ8"/>
<comment type="similarity">
    <text evidence="2">Belongs to the TonB family.</text>
</comment>
<dbReference type="GO" id="GO:0031992">
    <property type="term" value="F:energy transducer activity"/>
    <property type="evidence" value="ECO:0007669"/>
    <property type="project" value="TreeGrafter"/>
</dbReference>
<organism evidence="12 13">
    <name type="scientific">Pigmentiphaga aceris</name>
    <dbReference type="NCBI Taxonomy" id="1940612"/>
    <lineage>
        <taxon>Bacteria</taxon>
        <taxon>Pseudomonadati</taxon>
        <taxon>Pseudomonadota</taxon>
        <taxon>Betaproteobacteria</taxon>
        <taxon>Burkholderiales</taxon>
        <taxon>Alcaligenaceae</taxon>
        <taxon>Pigmentiphaga</taxon>
    </lineage>
</organism>
<dbReference type="PANTHER" id="PTHR33446:SF11">
    <property type="entry name" value="TONB3"/>
    <property type="match status" value="1"/>
</dbReference>
<sequence>MPAAPQDPAYSWFSDPQQRFLLIALAVSLALHAVLAAVHFTHPTPPRQPAKDTGLEVILVNGRTDSAPVEQKVLAQANIDGGGDHAEGRAKSPLANSSATLDGDSVTAAQRRQAELEARQRELMAQLKKTEQSAPAKPVTEPQPDAPPTAANRDTSVPMARQLAEIASRIEDYNKRPRKHFFAPSTSEYRFAQYVEDWRQRIEAVGNLNYPAAARGKVYGSLRMTVYIRSDGSVERIEFDKSSEHSILNDAARRTVQLAAPFAPFPPSIAKDTDVLAITRTWRFTNDKLTATAG</sequence>
<keyword evidence="9" id="KW-0472">Membrane</keyword>
<evidence type="ECO:0000256" key="3">
    <source>
        <dbReference type="ARBA" id="ARBA00022448"/>
    </source>
</evidence>
<dbReference type="GO" id="GO:0055085">
    <property type="term" value="P:transmembrane transport"/>
    <property type="evidence" value="ECO:0007669"/>
    <property type="project" value="InterPro"/>
</dbReference>
<comment type="subcellular location">
    <subcellularLocation>
        <location evidence="1">Cell inner membrane</location>
        <topology evidence="1">Single-pass membrane protein</topology>
        <orientation evidence="1">Periplasmic side</orientation>
    </subcellularLocation>
</comment>
<keyword evidence="5" id="KW-0997">Cell inner membrane</keyword>
<feature type="region of interest" description="Disordered" evidence="10">
    <location>
        <begin position="79"/>
        <end position="113"/>
    </location>
</feature>
<feature type="domain" description="TonB C-terminal" evidence="11">
    <location>
        <begin position="207"/>
        <end position="284"/>
    </location>
</feature>
<evidence type="ECO:0000256" key="8">
    <source>
        <dbReference type="ARBA" id="ARBA00022989"/>
    </source>
</evidence>
<protein>
    <submittedName>
        <fullName evidence="12">TonB family protein</fullName>
    </submittedName>
</protein>
<dbReference type="RefSeq" id="WP_148812986.1">
    <property type="nucleotide sequence ID" value="NZ_CP043046.1"/>
</dbReference>
<evidence type="ECO:0000256" key="4">
    <source>
        <dbReference type="ARBA" id="ARBA00022475"/>
    </source>
</evidence>
<dbReference type="InterPro" id="IPR006260">
    <property type="entry name" value="TonB/TolA_C"/>
</dbReference>
<gene>
    <name evidence="12" type="ORF">FXN63_03780</name>
</gene>
<dbReference type="NCBIfam" id="TIGR01352">
    <property type="entry name" value="tonB_Cterm"/>
    <property type="match status" value="1"/>
</dbReference>
<name>A0A5C0ASQ8_9BURK</name>
<dbReference type="Pfam" id="PF03544">
    <property type="entry name" value="TonB_C"/>
    <property type="match status" value="1"/>
</dbReference>
<evidence type="ECO:0000259" key="11">
    <source>
        <dbReference type="Pfam" id="PF03544"/>
    </source>
</evidence>
<evidence type="ECO:0000256" key="7">
    <source>
        <dbReference type="ARBA" id="ARBA00022927"/>
    </source>
</evidence>
<dbReference type="InterPro" id="IPR037682">
    <property type="entry name" value="TonB_C"/>
</dbReference>
<feature type="region of interest" description="Disordered" evidence="10">
    <location>
        <begin position="126"/>
        <end position="156"/>
    </location>
</feature>
<evidence type="ECO:0000313" key="12">
    <source>
        <dbReference type="EMBL" id="QEI05055.1"/>
    </source>
</evidence>
<keyword evidence="7" id="KW-0653">Protein transport</keyword>
<dbReference type="KEGG" id="pacr:FXN63_03780"/>
<keyword evidence="8" id="KW-1133">Transmembrane helix</keyword>
<dbReference type="SUPFAM" id="SSF74653">
    <property type="entry name" value="TolA/TonB C-terminal domain"/>
    <property type="match status" value="1"/>
</dbReference>
<dbReference type="EMBL" id="CP043046">
    <property type="protein sequence ID" value="QEI05055.1"/>
    <property type="molecule type" value="Genomic_DNA"/>
</dbReference>
<proteinExistence type="inferred from homology"/>
<evidence type="ECO:0000256" key="1">
    <source>
        <dbReference type="ARBA" id="ARBA00004383"/>
    </source>
</evidence>
<keyword evidence="6" id="KW-0812">Transmembrane</keyword>
<dbReference type="GO" id="GO:0098797">
    <property type="term" value="C:plasma membrane protein complex"/>
    <property type="evidence" value="ECO:0007669"/>
    <property type="project" value="TreeGrafter"/>
</dbReference>
<evidence type="ECO:0000256" key="9">
    <source>
        <dbReference type="ARBA" id="ARBA00023136"/>
    </source>
</evidence>